<protein>
    <submittedName>
        <fullName evidence="1">Uncharacterized protein</fullName>
    </submittedName>
</protein>
<proteinExistence type="predicted"/>
<dbReference type="EMBL" id="LAZR01008824">
    <property type="protein sequence ID" value="KKM76357.1"/>
    <property type="molecule type" value="Genomic_DNA"/>
</dbReference>
<name>A0A0F9N4F0_9ZZZZ</name>
<accession>A0A0F9N4F0</accession>
<comment type="caution">
    <text evidence="1">The sequence shown here is derived from an EMBL/GenBank/DDBJ whole genome shotgun (WGS) entry which is preliminary data.</text>
</comment>
<dbReference type="AlphaFoldDB" id="A0A0F9N4F0"/>
<reference evidence="1" key="1">
    <citation type="journal article" date="2015" name="Nature">
        <title>Complex archaea that bridge the gap between prokaryotes and eukaryotes.</title>
        <authorList>
            <person name="Spang A."/>
            <person name="Saw J.H."/>
            <person name="Jorgensen S.L."/>
            <person name="Zaremba-Niedzwiedzka K."/>
            <person name="Martijn J."/>
            <person name="Lind A.E."/>
            <person name="van Eijk R."/>
            <person name="Schleper C."/>
            <person name="Guy L."/>
            <person name="Ettema T.J."/>
        </authorList>
    </citation>
    <scope>NUCLEOTIDE SEQUENCE</scope>
</reference>
<sequence>MTDCGYDLITILTFGYDTPAKGSVQKRMI</sequence>
<gene>
    <name evidence="1" type="ORF">LCGC14_1381010</name>
</gene>
<evidence type="ECO:0000313" key="1">
    <source>
        <dbReference type="EMBL" id="KKM76357.1"/>
    </source>
</evidence>
<organism evidence="1">
    <name type="scientific">marine sediment metagenome</name>
    <dbReference type="NCBI Taxonomy" id="412755"/>
    <lineage>
        <taxon>unclassified sequences</taxon>
        <taxon>metagenomes</taxon>
        <taxon>ecological metagenomes</taxon>
    </lineage>
</organism>